<sequence>MILLRQKRFSKQKVKLTGLTDIKSTCWNSCCWLIKPFSPNSPAVIDCMGPKLKLNLDRVSTVNHILFQRRMGKGLQLVCIATLWAVIKKDGSFRLCLDACKLKNITIKSRESLRPADELLRLYQEVRYMSTIDLTHGYWQVTLSEDSKQYTAFLFRNQQFCFEVLPFGICNAVSQFTRCMSVTLGEGCAEFARCYVYDILVTSATFEEHLQQLQAVLNQLTTAGMTVNLKKSLFCPNTDFPLPRNVRQLRAFLGIVSFYRNYSNNIAEVCSLLFELLKKDVTWYWTSEKQAIEATEELFLHTSSYALGAKLAQLNADGVGKMVAMATRMLINAEKIHGYRTRNADNGSPEFNTSKNLTLTRVSNILKRATTSQLTSRIPNEIPGTASKKPNEFHVDIFANILADLTADMLNNKILNMLWDVPAEHPLRNSFCTIYVRPSLKLNGKWWCQKSFRKNLLLAHMSWLAILLLEKLMKPYKYSFIGKECYGQLLLLYMLAVCQKYKHPQENLMEKSKSFSRESARFGIRGSVWPIAAIKSWSYIHICNYGCVYKVYQAICYSIGEFQDGRKQAGIIYQGGRQACIRTPKRERDYADYVCYSAPSGKSGRKRMKVFGNTLRIFCHTAQQVWWDKLPLVVFLFNHTIHESNEVYPLGNPDRPAIADIRPY</sequence>
<dbReference type="Pfam" id="PF00078">
    <property type="entry name" value="RVT_1"/>
    <property type="match status" value="1"/>
</dbReference>
<gene>
    <name evidence="2" type="ORF">PR048_024883</name>
</gene>
<dbReference type="InterPro" id="IPR043128">
    <property type="entry name" value="Rev_trsase/Diguanyl_cyclase"/>
</dbReference>
<dbReference type="Proteomes" id="UP001159363">
    <property type="component" value="Chromosome 9"/>
</dbReference>
<evidence type="ECO:0000259" key="1">
    <source>
        <dbReference type="PROSITE" id="PS50878"/>
    </source>
</evidence>
<keyword evidence="3" id="KW-1185">Reference proteome</keyword>
<proteinExistence type="predicted"/>
<dbReference type="SUPFAM" id="SSF56672">
    <property type="entry name" value="DNA/RNA polymerases"/>
    <property type="match status" value="1"/>
</dbReference>
<protein>
    <recommendedName>
        <fullName evidence="1">Reverse transcriptase domain-containing protein</fullName>
    </recommendedName>
</protein>
<dbReference type="Gene3D" id="3.30.70.270">
    <property type="match status" value="2"/>
</dbReference>
<comment type="caution">
    <text evidence="2">The sequence shown here is derived from an EMBL/GenBank/DDBJ whole genome shotgun (WGS) entry which is preliminary data.</text>
</comment>
<dbReference type="PANTHER" id="PTHR37984">
    <property type="entry name" value="PROTEIN CBG26694"/>
    <property type="match status" value="1"/>
</dbReference>
<evidence type="ECO:0000313" key="3">
    <source>
        <dbReference type="Proteomes" id="UP001159363"/>
    </source>
</evidence>
<reference evidence="2 3" key="1">
    <citation type="submission" date="2023-02" db="EMBL/GenBank/DDBJ databases">
        <title>LHISI_Scaffold_Assembly.</title>
        <authorList>
            <person name="Stuart O.P."/>
            <person name="Cleave R."/>
            <person name="Magrath M.J.L."/>
            <person name="Mikheyev A.S."/>
        </authorList>
    </citation>
    <scope>NUCLEOTIDE SEQUENCE [LARGE SCALE GENOMIC DNA]</scope>
    <source>
        <strain evidence="2">Daus_M_001</strain>
        <tissue evidence="2">Leg muscle</tissue>
    </source>
</reference>
<dbReference type="CDD" id="cd01647">
    <property type="entry name" value="RT_LTR"/>
    <property type="match status" value="1"/>
</dbReference>
<dbReference type="InterPro" id="IPR000477">
    <property type="entry name" value="RT_dom"/>
</dbReference>
<dbReference type="PROSITE" id="PS50878">
    <property type="entry name" value="RT_POL"/>
    <property type="match status" value="1"/>
</dbReference>
<dbReference type="InterPro" id="IPR050951">
    <property type="entry name" value="Retrovirus_Pol_polyprotein"/>
</dbReference>
<dbReference type="Gene3D" id="3.10.10.10">
    <property type="entry name" value="HIV Type 1 Reverse Transcriptase, subunit A, domain 1"/>
    <property type="match status" value="1"/>
</dbReference>
<name>A0ABQ9GPY4_9NEOP</name>
<evidence type="ECO:0000313" key="2">
    <source>
        <dbReference type="EMBL" id="KAJ8874043.1"/>
    </source>
</evidence>
<accession>A0ABQ9GPY4</accession>
<dbReference type="EMBL" id="JARBHB010000010">
    <property type="protein sequence ID" value="KAJ8874043.1"/>
    <property type="molecule type" value="Genomic_DNA"/>
</dbReference>
<dbReference type="PANTHER" id="PTHR37984:SF5">
    <property type="entry name" value="PROTEIN NYNRIN-LIKE"/>
    <property type="match status" value="1"/>
</dbReference>
<dbReference type="InterPro" id="IPR043502">
    <property type="entry name" value="DNA/RNA_pol_sf"/>
</dbReference>
<feature type="domain" description="Reverse transcriptase" evidence="1">
    <location>
        <begin position="67"/>
        <end position="257"/>
    </location>
</feature>
<organism evidence="2 3">
    <name type="scientific">Dryococelus australis</name>
    <dbReference type="NCBI Taxonomy" id="614101"/>
    <lineage>
        <taxon>Eukaryota</taxon>
        <taxon>Metazoa</taxon>
        <taxon>Ecdysozoa</taxon>
        <taxon>Arthropoda</taxon>
        <taxon>Hexapoda</taxon>
        <taxon>Insecta</taxon>
        <taxon>Pterygota</taxon>
        <taxon>Neoptera</taxon>
        <taxon>Polyneoptera</taxon>
        <taxon>Phasmatodea</taxon>
        <taxon>Verophasmatodea</taxon>
        <taxon>Anareolatae</taxon>
        <taxon>Phasmatidae</taxon>
        <taxon>Eurycanthinae</taxon>
        <taxon>Dryococelus</taxon>
    </lineage>
</organism>